<name>A0ABT1E3I1_9ACTN</name>
<gene>
    <name evidence="2" type="ORF">M1L60_43975</name>
</gene>
<protein>
    <submittedName>
        <fullName evidence="2">DUF2255 family protein</fullName>
    </submittedName>
</protein>
<dbReference type="EMBL" id="JAMYJR010000060">
    <property type="protein sequence ID" value="MCO8277560.1"/>
    <property type="molecule type" value="Genomic_DNA"/>
</dbReference>
<evidence type="ECO:0000256" key="1">
    <source>
        <dbReference type="SAM" id="MobiDB-lite"/>
    </source>
</evidence>
<dbReference type="SUPFAM" id="SSF50475">
    <property type="entry name" value="FMN-binding split barrel"/>
    <property type="match status" value="1"/>
</dbReference>
<dbReference type="InterPro" id="IPR016888">
    <property type="entry name" value="UCP028498"/>
</dbReference>
<feature type="region of interest" description="Disordered" evidence="1">
    <location>
        <begin position="108"/>
        <end position="127"/>
    </location>
</feature>
<dbReference type="InterPro" id="IPR012349">
    <property type="entry name" value="Split_barrel_FMN-bd"/>
</dbReference>
<sequence>MSVETRLRAHLRDTETVIIQTVRPDGSPWRTPIWAVDADGGSYIRSSHGPASAWYSRATGPGGLAVIIDDEEVPVTLTPVTDEHLQDDVDLAYRTKYEAQPQFVGNLVSPTARPTTVRLDPVRPSSR</sequence>
<dbReference type="RefSeq" id="WP_253243574.1">
    <property type="nucleotide sequence ID" value="NZ_JAMYJR010000060.1"/>
</dbReference>
<evidence type="ECO:0000313" key="3">
    <source>
        <dbReference type="Proteomes" id="UP001523369"/>
    </source>
</evidence>
<comment type="caution">
    <text evidence="2">The sequence shown here is derived from an EMBL/GenBank/DDBJ whole genome shotgun (WGS) entry which is preliminary data.</text>
</comment>
<organism evidence="2 3">
    <name type="scientific">Paractinoplanes aksuensis</name>
    <dbReference type="NCBI Taxonomy" id="2939490"/>
    <lineage>
        <taxon>Bacteria</taxon>
        <taxon>Bacillati</taxon>
        <taxon>Actinomycetota</taxon>
        <taxon>Actinomycetes</taxon>
        <taxon>Micromonosporales</taxon>
        <taxon>Micromonosporaceae</taxon>
        <taxon>Paractinoplanes</taxon>
    </lineage>
</organism>
<dbReference type="Gene3D" id="2.30.110.10">
    <property type="entry name" value="Electron Transport, Fmn-binding Protein, Chain A"/>
    <property type="match status" value="1"/>
</dbReference>
<reference evidence="2 3" key="1">
    <citation type="submission" date="2022-06" db="EMBL/GenBank/DDBJ databases">
        <title>New Species of the Genus Actinoplanes, ActinopZanes ferrugineus.</title>
        <authorList>
            <person name="Ding P."/>
        </authorList>
    </citation>
    <scope>NUCLEOTIDE SEQUENCE [LARGE SCALE GENOMIC DNA]</scope>
    <source>
        <strain evidence="2 3">TRM88003</strain>
    </source>
</reference>
<evidence type="ECO:0000313" key="2">
    <source>
        <dbReference type="EMBL" id="MCO8277560.1"/>
    </source>
</evidence>
<accession>A0ABT1E3I1</accession>
<dbReference type="Pfam" id="PF10012">
    <property type="entry name" value="DUF2255"/>
    <property type="match status" value="1"/>
</dbReference>
<keyword evidence="3" id="KW-1185">Reference proteome</keyword>
<dbReference type="Proteomes" id="UP001523369">
    <property type="component" value="Unassembled WGS sequence"/>
</dbReference>
<proteinExistence type="predicted"/>